<dbReference type="SUPFAM" id="SSF81301">
    <property type="entry name" value="Nucleotidyltransferase"/>
    <property type="match status" value="1"/>
</dbReference>
<reference evidence="2" key="1">
    <citation type="submission" date="2016-10" db="EMBL/GenBank/DDBJ databases">
        <authorList>
            <person name="Varghese N."/>
            <person name="Submissions S."/>
        </authorList>
    </citation>
    <scope>NUCLEOTIDE SEQUENCE [LARGE SCALE GENOMIC DNA]</scope>
    <source>
        <strain evidence="2">ATCC 700379</strain>
    </source>
</reference>
<dbReference type="AlphaFoldDB" id="A0A1I2Q712"/>
<dbReference type="OrthoDB" id="9776406at2"/>
<name>A0A1I2Q712_9BACL</name>
<dbReference type="Pfam" id="PF04439">
    <property type="entry name" value="Adenyl_transf"/>
    <property type="match status" value="1"/>
</dbReference>
<dbReference type="EMBL" id="FOOY01000006">
    <property type="protein sequence ID" value="SFG24088.1"/>
    <property type="molecule type" value="Genomic_DNA"/>
</dbReference>
<dbReference type="GO" id="GO:0016779">
    <property type="term" value="F:nucleotidyltransferase activity"/>
    <property type="evidence" value="ECO:0007669"/>
    <property type="project" value="UniProtKB-KW"/>
</dbReference>
<dbReference type="RefSeq" id="WP_093670873.1">
    <property type="nucleotide sequence ID" value="NZ_FOOY01000006.1"/>
</dbReference>
<dbReference type="SUPFAM" id="SSF81631">
    <property type="entry name" value="PAP/OAS1 substrate-binding domain"/>
    <property type="match status" value="1"/>
</dbReference>
<proteinExistence type="predicted"/>
<dbReference type="PIRSF" id="PIRSF000812">
    <property type="entry name" value="AAD"/>
    <property type="match status" value="1"/>
</dbReference>
<gene>
    <name evidence="1" type="ORF">SAMN02982927_01099</name>
</gene>
<dbReference type="Proteomes" id="UP000198752">
    <property type="component" value="Unassembled WGS sequence"/>
</dbReference>
<dbReference type="STRING" id="269670.SAMN02982927_01099"/>
<dbReference type="InterPro" id="IPR007530">
    <property type="entry name" value="Aminoglycoside_adenylylTfrase"/>
</dbReference>
<keyword evidence="2" id="KW-1185">Reference proteome</keyword>
<evidence type="ECO:0000313" key="2">
    <source>
        <dbReference type="Proteomes" id="UP000198752"/>
    </source>
</evidence>
<accession>A0A1I2Q712</accession>
<dbReference type="Gene3D" id="1.20.120.330">
    <property type="entry name" value="Nucleotidyltransferases domain 2"/>
    <property type="match status" value="1"/>
</dbReference>
<sequence>MRNEQEMKNLILDLPQKDERIRAVIMNGSRTNADAPRDCFQDYDIVYVVRNVTSFTADHHWVDRFGKRIIMQMPDLMDIGIGSDHVAKAKFAYLMLFEDGNRIDLTLMTLEKAKEWVNGDSLSIILLDKDEQFLSVPPSDDRNYRIIPPSAKQFADCCNEFRWVSPYVAKGLWRGEIPYAKTMLEHYVRDMMLKMLSWHAGTRTDFTVSAGKCGKYLPRYVEKSVWQNYLLTYPDAEPEHIWQSLFQMGELFRTLAKQVAEHFGYTYAEAEDQRVSNYLKHVHDLPADAKNIF</sequence>
<keyword evidence="1" id="KW-0548">Nucleotidyltransferase</keyword>
<keyword evidence="1" id="KW-0808">Transferase</keyword>
<protein>
    <submittedName>
        <fullName evidence="1">Aminoglycoside 6-adenylyltransferase</fullName>
    </submittedName>
</protein>
<dbReference type="InterPro" id="IPR043519">
    <property type="entry name" value="NT_sf"/>
</dbReference>
<organism evidence="1 2">
    <name type="scientific">Sporolactobacillus nakayamae</name>
    <dbReference type="NCBI Taxonomy" id="269670"/>
    <lineage>
        <taxon>Bacteria</taxon>
        <taxon>Bacillati</taxon>
        <taxon>Bacillota</taxon>
        <taxon>Bacilli</taxon>
        <taxon>Bacillales</taxon>
        <taxon>Sporolactobacillaceae</taxon>
        <taxon>Sporolactobacillus</taxon>
    </lineage>
</organism>
<evidence type="ECO:0000313" key="1">
    <source>
        <dbReference type="EMBL" id="SFG24088.1"/>
    </source>
</evidence>
<dbReference type="Gene3D" id="3.30.460.10">
    <property type="entry name" value="Beta Polymerase, domain 2"/>
    <property type="match status" value="1"/>
</dbReference>